<evidence type="ECO:0000256" key="2">
    <source>
        <dbReference type="SAM" id="Phobius"/>
    </source>
</evidence>
<dbReference type="AlphaFoldDB" id="A0A6M0Q7R3"/>
<accession>A0A6M0Q7R3</accession>
<evidence type="ECO:0000313" key="5">
    <source>
        <dbReference type="Proteomes" id="UP000481043"/>
    </source>
</evidence>
<keyword evidence="2" id="KW-0812">Transmembrane</keyword>
<dbReference type="NCBIfam" id="TIGR03177">
    <property type="entry name" value="pilus_cpaB"/>
    <property type="match status" value="1"/>
</dbReference>
<name>A0A6M0Q7R3_9BACI</name>
<dbReference type="InterPro" id="IPR031571">
    <property type="entry name" value="RcpC_dom"/>
</dbReference>
<evidence type="ECO:0000313" key="4">
    <source>
        <dbReference type="EMBL" id="NEY72303.1"/>
    </source>
</evidence>
<keyword evidence="5" id="KW-1185">Reference proteome</keyword>
<dbReference type="InterPro" id="IPR017592">
    <property type="entry name" value="Pilus_assmbl_Flp-typ_CpaB"/>
</dbReference>
<dbReference type="EMBL" id="JAAIWM010000003">
    <property type="protein sequence ID" value="NEY72303.1"/>
    <property type="molecule type" value="Genomic_DNA"/>
</dbReference>
<evidence type="ECO:0000259" key="3">
    <source>
        <dbReference type="Pfam" id="PF16976"/>
    </source>
</evidence>
<feature type="domain" description="Flp pilus assembly protein RcpC/CpaB" evidence="3">
    <location>
        <begin position="81"/>
        <end position="183"/>
    </location>
</feature>
<evidence type="ECO:0000256" key="1">
    <source>
        <dbReference type="SAM" id="MobiDB-lite"/>
    </source>
</evidence>
<feature type="compositionally biased region" description="Acidic residues" evidence="1">
    <location>
        <begin position="39"/>
        <end position="48"/>
    </location>
</feature>
<comment type="caution">
    <text evidence="4">The sequence shown here is derived from an EMBL/GenBank/DDBJ whole genome shotgun (WGS) entry which is preliminary data.</text>
</comment>
<proteinExistence type="predicted"/>
<gene>
    <name evidence="4" type="primary">cpaB</name>
    <name evidence="4" type="ORF">G4D63_11255</name>
</gene>
<dbReference type="RefSeq" id="WP_163179754.1">
    <property type="nucleotide sequence ID" value="NZ_JAAIWM010000003.1"/>
</dbReference>
<keyword evidence="2" id="KW-1133">Transmembrane helix</keyword>
<keyword evidence="2" id="KW-0472">Membrane</keyword>
<reference evidence="4 5" key="1">
    <citation type="submission" date="2020-02" db="EMBL/GenBank/DDBJ databases">
        <title>Bacillus aquiflavi sp. nov., isolated from yellow water of strong flavor Chinese baijiu in Yibin region of China.</title>
        <authorList>
            <person name="Xie J."/>
        </authorList>
    </citation>
    <scope>NUCLEOTIDE SEQUENCE [LARGE SCALE GENOMIC DNA]</scope>
    <source>
        <strain evidence="4 5">SA4</strain>
    </source>
</reference>
<feature type="transmembrane region" description="Helical" evidence="2">
    <location>
        <begin position="6"/>
        <end position="26"/>
    </location>
</feature>
<feature type="compositionally biased region" description="Acidic residues" evidence="1">
    <location>
        <begin position="57"/>
        <end position="70"/>
    </location>
</feature>
<feature type="region of interest" description="Disordered" evidence="1">
    <location>
        <begin position="34"/>
        <end position="78"/>
    </location>
</feature>
<sequence length="208" mass="22681">MSIKKIWTFAIVFGMIATGIFYFTYLSKGTTQQVTSDQEQNESVEEAGQEGANESAVEPEAEVLSTEDDKDAPNFMIPPGKGKRGISIEVNVVNGVSGFLKPGAFVDLVSIMEPPTEETEKKNPNQHAAATLLLQNVKVLAIGHAADTKEEAARYALVTLEVNPTQGLALGFATRDTLYLMLRGEGDDMVQKEKTHIHEDALHEGVFR</sequence>
<protein>
    <submittedName>
        <fullName evidence="4">Flp pilus assembly protein CpaB</fullName>
    </submittedName>
</protein>
<dbReference type="Pfam" id="PF16976">
    <property type="entry name" value="RcpC"/>
    <property type="match status" value="1"/>
</dbReference>
<organism evidence="4 5">
    <name type="scientific">Bacillus mesophilus</name>
    <dbReference type="NCBI Taxonomy" id="1808955"/>
    <lineage>
        <taxon>Bacteria</taxon>
        <taxon>Bacillati</taxon>
        <taxon>Bacillota</taxon>
        <taxon>Bacilli</taxon>
        <taxon>Bacillales</taxon>
        <taxon>Bacillaceae</taxon>
        <taxon>Bacillus</taxon>
    </lineage>
</organism>
<dbReference type="Proteomes" id="UP000481043">
    <property type="component" value="Unassembled WGS sequence"/>
</dbReference>